<feature type="compositionally biased region" description="Polar residues" evidence="4">
    <location>
        <begin position="26"/>
        <end position="47"/>
    </location>
</feature>
<dbReference type="RefSeq" id="WP_072904265.1">
    <property type="nucleotide sequence ID" value="NZ_FRAD01000023.1"/>
</dbReference>
<evidence type="ECO:0000256" key="3">
    <source>
        <dbReference type="ARBA" id="ARBA00022801"/>
    </source>
</evidence>
<evidence type="ECO:0000256" key="4">
    <source>
        <dbReference type="SAM" id="MobiDB-lite"/>
    </source>
</evidence>
<dbReference type="AlphaFoldDB" id="A0A1M6RP93"/>
<dbReference type="PROSITE" id="PS50106">
    <property type="entry name" value="PDZ"/>
    <property type="match status" value="1"/>
</dbReference>
<organism evidence="7 8">
    <name type="scientific">Hathewaya proteolytica DSM 3090</name>
    <dbReference type="NCBI Taxonomy" id="1121331"/>
    <lineage>
        <taxon>Bacteria</taxon>
        <taxon>Bacillati</taxon>
        <taxon>Bacillota</taxon>
        <taxon>Clostridia</taxon>
        <taxon>Eubacteriales</taxon>
        <taxon>Clostridiaceae</taxon>
        <taxon>Hathewaya</taxon>
    </lineage>
</organism>
<evidence type="ECO:0000313" key="8">
    <source>
        <dbReference type="Proteomes" id="UP000183952"/>
    </source>
</evidence>
<dbReference type="InterPro" id="IPR051201">
    <property type="entry name" value="Chloro_Bact_Ser_Proteases"/>
</dbReference>
<dbReference type="Pfam" id="PF13365">
    <property type="entry name" value="Trypsin_2"/>
    <property type="match status" value="1"/>
</dbReference>
<dbReference type="Pfam" id="PF13180">
    <property type="entry name" value="PDZ_2"/>
    <property type="match status" value="1"/>
</dbReference>
<name>A0A1M6RP93_9CLOT</name>
<comment type="similarity">
    <text evidence="1">Belongs to the peptidase S1C family.</text>
</comment>
<sequence length="452" mass="48023">MNENNNFETNNFNNNENLNNENMNNDYFQENNTNYSEGSYNDMNNTAQFGDSSSYNSGSYDSQNTNYQYNMANGHTVNEKVKKPKKPGSGKFKTVALLLVACLLSGTIAGGGAAYFTAKHYNNEVLNSSNGLGGSKTPVLAESLVAKNNDTLTIPEINQKVGPAVVGITTKTLPQNYWGFIMEGQSGVGSGVILDENGYILTNNHVIANAQSIKVTFKDGKEVEAKLINSDPSYDLAVIKVTDTSVKMPGVAELGDSDSIIVGETAVAIGNPLGLELSGSVSAGIVSAVDRAIDAENKDLKFIQTDAAINPGNSGGPLVNSRGQVIGINTQKTVGNGVEGLGFAIPINQIKSKFKELMTPKVMIGISTRDIDEAAKAKYNLPIGVYVASVEQYSAAEKAGIQIADVIVKVNGKAIKTGKELNAEKAKFKAGDTLSLTLIRDGKEKLAKVTLQ</sequence>
<feature type="transmembrane region" description="Helical" evidence="5">
    <location>
        <begin position="95"/>
        <end position="116"/>
    </location>
</feature>
<dbReference type="GO" id="GO:0006508">
    <property type="term" value="P:proteolysis"/>
    <property type="evidence" value="ECO:0007669"/>
    <property type="project" value="UniProtKB-KW"/>
</dbReference>
<dbReference type="EMBL" id="FRAD01000023">
    <property type="protein sequence ID" value="SHK34292.1"/>
    <property type="molecule type" value="Genomic_DNA"/>
</dbReference>
<feature type="compositionally biased region" description="Low complexity" evidence="4">
    <location>
        <begin position="48"/>
        <end position="59"/>
    </location>
</feature>
<keyword evidence="2 7" id="KW-0645">Protease</keyword>
<dbReference type="SUPFAM" id="SSF50156">
    <property type="entry name" value="PDZ domain-like"/>
    <property type="match status" value="1"/>
</dbReference>
<evidence type="ECO:0000259" key="6">
    <source>
        <dbReference type="PROSITE" id="PS50106"/>
    </source>
</evidence>
<dbReference type="SUPFAM" id="SSF50494">
    <property type="entry name" value="Trypsin-like serine proteases"/>
    <property type="match status" value="1"/>
</dbReference>
<dbReference type="Gene3D" id="2.30.42.10">
    <property type="match status" value="1"/>
</dbReference>
<dbReference type="PANTHER" id="PTHR43343">
    <property type="entry name" value="PEPTIDASE S12"/>
    <property type="match status" value="1"/>
</dbReference>
<keyword evidence="5" id="KW-0812">Transmembrane</keyword>
<dbReference type="InterPro" id="IPR036034">
    <property type="entry name" value="PDZ_sf"/>
</dbReference>
<evidence type="ECO:0000256" key="1">
    <source>
        <dbReference type="ARBA" id="ARBA00010541"/>
    </source>
</evidence>
<keyword evidence="5" id="KW-0472">Membrane</keyword>
<dbReference type="Proteomes" id="UP000183952">
    <property type="component" value="Unassembled WGS sequence"/>
</dbReference>
<feature type="region of interest" description="Disordered" evidence="4">
    <location>
        <begin position="1"/>
        <end position="59"/>
    </location>
</feature>
<dbReference type="InterPro" id="IPR001940">
    <property type="entry name" value="Peptidase_S1C"/>
</dbReference>
<dbReference type="SMART" id="SM00228">
    <property type="entry name" value="PDZ"/>
    <property type="match status" value="1"/>
</dbReference>
<dbReference type="PRINTS" id="PR00834">
    <property type="entry name" value="PROTEASES2C"/>
</dbReference>
<dbReference type="STRING" id="1121331.SAMN02745248_02345"/>
<dbReference type="InterPro" id="IPR043504">
    <property type="entry name" value="Peptidase_S1_PA_chymotrypsin"/>
</dbReference>
<feature type="domain" description="PDZ" evidence="6">
    <location>
        <begin position="344"/>
        <end position="442"/>
    </location>
</feature>
<dbReference type="PANTHER" id="PTHR43343:SF3">
    <property type="entry name" value="PROTEASE DO-LIKE 8, CHLOROPLASTIC"/>
    <property type="match status" value="1"/>
</dbReference>
<dbReference type="InterPro" id="IPR009003">
    <property type="entry name" value="Peptidase_S1_PA"/>
</dbReference>
<evidence type="ECO:0000313" key="7">
    <source>
        <dbReference type="EMBL" id="SHK34292.1"/>
    </source>
</evidence>
<accession>A0A1M6RP93</accession>
<proteinExistence type="inferred from homology"/>
<keyword evidence="5" id="KW-1133">Transmembrane helix</keyword>
<keyword evidence="3" id="KW-0378">Hydrolase</keyword>
<gene>
    <name evidence="7" type="ORF">SAMN02745248_02345</name>
</gene>
<keyword evidence="8" id="KW-1185">Reference proteome</keyword>
<dbReference type="Gene3D" id="2.40.10.10">
    <property type="entry name" value="Trypsin-like serine proteases"/>
    <property type="match status" value="2"/>
</dbReference>
<feature type="compositionally biased region" description="Low complexity" evidence="4">
    <location>
        <begin position="1"/>
        <end position="25"/>
    </location>
</feature>
<dbReference type="GO" id="GO:0004252">
    <property type="term" value="F:serine-type endopeptidase activity"/>
    <property type="evidence" value="ECO:0007669"/>
    <property type="project" value="InterPro"/>
</dbReference>
<evidence type="ECO:0000256" key="5">
    <source>
        <dbReference type="SAM" id="Phobius"/>
    </source>
</evidence>
<protein>
    <submittedName>
        <fullName evidence="7">Serine protease Do</fullName>
    </submittedName>
</protein>
<evidence type="ECO:0000256" key="2">
    <source>
        <dbReference type="ARBA" id="ARBA00022670"/>
    </source>
</evidence>
<reference evidence="7 8" key="1">
    <citation type="submission" date="2016-11" db="EMBL/GenBank/DDBJ databases">
        <authorList>
            <person name="Jaros S."/>
            <person name="Januszkiewicz K."/>
            <person name="Wedrychowicz H."/>
        </authorList>
    </citation>
    <scope>NUCLEOTIDE SEQUENCE [LARGE SCALE GENOMIC DNA]</scope>
    <source>
        <strain evidence="7 8">DSM 3090</strain>
    </source>
</reference>
<dbReference type="InterPro" id="IPR001478">
    <property type="entry name" value="PDZ"/>
</dbReference>